<dbReference type="GO" id="GO:0005743">
    <property type="term" value="C:mitochondrial inner membrane"/>
    <property type="evidence" value="ECO:0007669"/>
    <property type="project" value="UniProtKB-SubCell"/>
</dbReference>
<evidence type="ECO:0000256" key="10">
    <source>
        <dbReference type="ARBA" id="ARBA00023136"/>
    </source>
</evidence>
<evidence type="ECO:0000256" key="5">
    <source>
        <dbReference type="ARBA" id="ARBA00022692"/>
    </source>
</evidence>
<evidence type="ECO:0000256" key="2">
    <source>
        <dbReference type="ARBA" id="ARBA00008674"/>
    </source>
</evidence>
<keyword evidence="3 11" id="KW-0813">Transport</keyword>
<dbReference type="InterPro" id="IPR009423">
    <property type="entry name" value="NDUC2"/>
</dbReference>
<comment type="function">
    <text evidence="11">Accessory subunit of the mitochondrial membrane respiratory chain NADH dehydrogenase (Complex I), that is believed not to be involved in catalysis. Complex I functions in the transfer of electrons from NADH to the respiratory chain. The immediate electron acceptor for the enzyme is believed to be ubiquinone.</text>
</comment>
<keyword evidence="7 11" id="KW-0249">Electron transport</keyword>
<evidence type="ECO:0000256" key="3">
    <source>
        <dbReference type="ARBA" id="ARBA00022448"/>
    </source>
</evidence>
<comment type="subcellular location">
    <subcellularLocation>
        <location evidence="1">Mitochondrion inner membrane</location>
        <topology evidence="1">Single-pass membrane protein</topology>
        <orientation evidence="1">Matrix side</orientation>
    </subcellularLocation>
</comment>
<protein>
    <recommendedName>
        <fullName evidence="11">NADH dehydrogenase [ubiquinone] 1 subunit C2</fullName>
    </recommendedName>
</protein>
<evidence type="ECO:0000256" key="11">
    <source>
        <dbReference type="PIRNR" id="PIRNR017834"/>
    </source>
</evidence>
<evidence type="ECO:0000256" key="12">
    <source>
        <dbReference type="SAM" id="Phobius"/>
    </source>
</evidence>
<sequence>MEAEQKTHINPADYFNPDTPVHDRGFLRKLWFPFILGASGFGMACFLNIYNRKPKFSGIQQHVMFSSLGILLGISATRWLAQRAAERDHIYYHYMLAHPDDFPPIERKKYAEVIEKWVPIR</sequence>
<dbReference type="Proteomes" id="UP001445076">
    <property type="component" value="Unassembled WGS sequence"/>
</dbReference>
<keyword evidence="5 12" id="KW-0812">Transmembrane</keyword>
<name>A0AAW0WVN5_CHEQU</name>
<keyword evidence="9 11" id="KW-0496">Mitochondrion</keyword>
<evidence type="ECO:0000256" key="9">
    <source>
        <dbReference type="ARBA" id="ARBA00023128"/>
    </source>
</evidence>
<comment type="caution">
    <text evidence="13">The sequence shown here is derived from an EMBL/GenBank/DDBJ whole genome shotgun (WGS) entry which is preliminary data.</text>
</comment>
<comment type="similarity">
    <text evidence="2 11">Belongs to the complex I NDUFC2 subunit family.</text>
</comment>
<reference evidence="13 14" key="1">
    <citation type="journal article" date="2024" name="BMC Genomics">
        <title>Genome assembly of redclaw crayfish (Cherax quadricarinatus) provides insights into its immune adaptation and hypoxia tolerance.</title>
        <authorList>
            <person name="Liu Z."/>
            <person name="Zheng J."/>
            <person name="Li H."/>
            <person name="Fang K."/>
            <person name="Wang S."/>
            <person name="He J."/>
            <person name="Zhou D."/>
            <person name="Weng S."/>
            <person name="Chi M."/>
            <person name="Gu Z."/>
            <person name="He J."/>
            <person name="Li F."/>
            <person name="Wang M."/>
        </authorList>
    </citation>
    <scope>NUCLEOTIDE SEQUENCE [LARGE SCALE GENOMIC DNA]</scope>
    <source>
        <strain evidence="13">ZL_2023a</strain>
    </source>
</reference>
<feature type="transmembrane region" description="Helical" evidence="12">
    <location>
        <begin position="30"/>
        <end position="50"/>
    </location>
</feature>
<evidence type="ECO:0000313" key="14">
    <source>
        <dbReference type="Proteomes" id="UP001445076"/>
    </source>
</evidence>
<gene>
    <name evidence="13" type="ORF">OTU49_004961</name>
</gene>
<evidence type="ECO:0000256" key="6">
    <source>
        <dbReference type="ARBA" id="ARBA00022792"/>
    </source>
</evidence>
<keyword evidence="14" id="KW-1185">Reference proteome</keyword>
<dbReference type="Pfam" id="PF06374">
    <property type="entry name" value="NDUF_C2"/>
    <property type="match status" value="1"/>
</dbReference>
<keyword evidence="4 11" id="KW-0679">Respiratory chain</keyword>
<evidence type="ECO:0000256" key="1">
    <source>
        <dbReference type="ARBA" id="ARBA00004298"/>
    </source>
</evidence>
<dbReference type="AlphaFoldDB" id="A0AAW0WVN5"/>
<dbReference type="GO" id="GO:0006120">
    <property type="term" value="P:mitochondrial electron transport, NADH to ubiquinone"/>
    <property type="evidence" value="ECO:0007669"/>
    <property type="project" value="InterPro"/>
</dbReference>
<keyword evidence="10 11" id="KW-0472">Membrane</keyword>
<feature type="transmembrane region" description="Helical" evidence="12">
    <location>
        <begin position="62"/>
        <end position="81"/>
    </location>
</feature>
<dbReference type="PANTHER" id="PTHR13099:SF0">
    <property type="entry name" value="NADH DEHYDROGENASE [UBIQUINONE] 1 SUBUNIT C2-RELATED"/>
    <property type="match status" value="1"/>
</dbReference>
<dbReference type="PANTHER" id="PTHR13099">
    <property type="entry name" value="NADH-UBIQUINONE OXIDOREDUCTASE SUBUNIT B14.5B"/>
    <property type="match status" value="1"/>
</dbReference>
<evidence type="ECO:0000256" key="4">
    <source>
        <dbReference type="ARBA" id="ARBA00022660"/>
    </source>
</evidence>
<dbReference type="EMBL" id="JARKIK010000044">
    <property type="protein sequence ID" value="KAK8736365.1"/>
    <property type="molecule type" value="Genomic_DNA"/>
</dbReference>
<organism evidence="13 14">
    <name type="scientific">Cherax quadricarinatus</name>
    <name type="common">Australian red claw crayfish</name>
    <dbReference type="NCBI Taxonomy" id="27406"/>
    <lineage>
        <taxon>Eukaryota</taxon>
        <taxon>Metazoa</taxon>
        <taxon>Ecdysozoa</taxon>
        <taxon>Arthropoda</taxon>
        <taxon>Crustacea</taxon>
        <taxon>Multicrustacea</taxon>
        <taxon>Malacostraca</taxon>
        <taxon>Eumalacostraca</taxon>
        <taxon>Eucarida</taxon>
        <taxon>Decapoda</taxon>
        <taxon>Pleocyemata</taxon>
        <taxon>Astacidea</taxon>
        <taxon>Parastacoidea</taxon>
        <taxon>Parastacidae</taxon>
        <taxon>Cherax</taxon>
    </lineage>
</organism>
<evidence type="ECO:0000256" key="8">
    <source>
        <dbReference type="ARBA" id="ARBA00022989"/>
    </source>
</evidence>
<accession>A0AAW0WVN5</accession>
<evidence type="ECO:0000313" key="13">
    <source>
        <dbReference type="EMBL" id="KAK8736365.1"/>
    </source>
</evidence>
<dbReference type="PIRSF" id="PIRSF017834">
    <property type="entry name" value="NADH-UbQ_OxRdtase_b14.5b"/>
    <property type="match status" value="1"/>
</dbReference>
<keyword evidence="6 11" id="KW-0999">Mitochondrion inner membrane</keyword>
<evidence type="ECO:0000256" key="7">
    <source>
        <dbReference type="ARBA" id="ARBA00022982"/>
    </source>
</evidence>
<keyword evidence="8 12" id="KW-1133">Transmembrane helix</keyword>
<proteinExistence type="inferred from homology"/>